<dbReference type="Pfam" id="PF01138">
    <property type="entry name" value="RNase_PH"/>
    <property type="match status" value="1"/>
</dbReference>
<dbReference type="GO" id="GO:0000177">
    <property type="term" value="C:cytoplasmic exosome (RNase complex)"/>
    <property type="evidence" value="ECO:0007669"/>
    <property type="project" value="TreeGrafter"/>
</dbReference>
<dbReference type="GO" id="GO:0071028">
    <property type="term" value="P:nuclear mRNA surveillance"/>
    <property type="evidence" value="ECO:0007669"/>
    <property type="project" value="TreeGrafter"/>
</dbReference>
<organism evidence="3 4">
    <name type="scientific">Vairimorpha apis BRL 01</name>
    <dbReference type="NCBI Taxonomy" id="1037528"/>
    <lineage>
        <taxon>Eukaryota</taxon>
        <taxon>Fungi</taxon>
        <taxon>Fungi incertae sedis</taxon>
        <taxon>Microsporidia</taxon>
        <taxon>Nosematidae</taxon>
        <taxon>Vairimorpha</taxon>
    </lineage>
</organism>
<dbReference type="HOGENOM" id="CLU_115515_0_0_1"/>
<evidence type="ECO:0000313" key="4">
    <source>
        <dbReference type="Proteomes" id="UP000053780"/>
    </source>
</evidence>
<dbReference type="VEuPathDB" id="MicrosporidiaDB:NAPIS_ORF02129"/>
<comment type="similarity">
    <text evidence="1">Belongs to the RNase PH family.</text>
</comment>
<dbReference type="InterPro" id="IPR027408">
    <property type="entry name" value="PNPase/RNase_PH_dom_sf"/>
</dbReference>
<protein>
    <submittedName>
        <fullName evidence="3">Exosome complex exonuclease rrp41</fullName>
    </submittedName>
</protein>
<dbReference type="GO" id="GO:0000176">
    <property type="term" value="C:nuclear exosome (RNase complex)"/>
    <property type="evidence" value="ECO:0007669"/>
    <property type="project" value="UniProtKB-ARBA"/>
</dbReference>
<dbReference type="PANTHER" id="PTHR11953">
    <property type="entry name" value="EXOSOME COMPLEX COMPONENT"/>
    <property type="match status" value="1"/>
</dbReference>
<dbReference type="GO" id="GO:0004527">
    <property type="term" value="F:exonuclease activity"/>
    <property type="evidence" value="ECO:0007669"/>
    <property type="project" value="UniProtKB-KW"/>
</dbReference>
<dbReference type="AlphaFoldDB" id="T0L706"/>
<dbReference type="InterPro" id="IPR001247">
    <property type="entry name" value="ExoRNase_PH_dom1"/>
</dbReference>
<dbReference type="EMBL" id="KE647309">
    <property type="protein sequence ID" value="EQB60299.1"/>
    <property type="molecule type" value="Genomic_DNA"/>
</dbReference>
<dbReference type="GO" id="GO:0071051">
    <property type="term" value="P:poly(A)-dependent snoRNA 3'-end processing"/>
    <property type="evidence" value="ECO:0007669"/>
    <property type="project" value="TreeGrafter"/>
</dbReference>
<gene>
    <name evidence="3" type="ORF">NAPIS_ORF02129</name>
</gene>
<dbReference type="InterPro" id="IPR036345">
    <property type="entry name" value="ExoRNase_PH_dom2_sf"/>
</dbReference>
<evidence type="ECO:0000259" key="2">
    <source>
        <dbReference type="Pfam" id="PF01138"/>
    </source>
</evidence>
<dbReference type="GO" id="GO:0016075">
    <property type="term" value="P:rRNA catabolic process"/>
    <property type="evidence" value="ECO:0007669"/>
    <property type="project" value="TreeGrafter"/>
</dbReference>
<dbReference type="SUPFAM" id="SSF54211">
    <property type="entry name" value="Ribosomal protein S5 domain 2-like"/>
    <property type="match status" value="1"/>
</dbReference>
<dbReference type="InterPro" id="IPR020568">
    <property type="entry name" value="Ribosomal_Su5_D2-typ_SF"/>
</dbReference>
<reference evidence="3 4" key="1">
    <citation type="journal article" date="2013" name="BMC Genomics">
        <title>Genome sequencing and comparative genomics of honey bee microsporidia, Nosema apis reveal novel insights into host-parasite interactions.</title>
        <authorList>
            <person name="Chen Yp."/>
            <person name="Pettis J.S."/>
            <person name="Zhao Y."/>
            <person name="Liu X."/>
            <person name="Tallon L.J."/>
            <person name="Sadzewicz L.D."/>
            <person name="Li R."/>
            <person name="Zheng H."/>
            <person name="Huang S."/>
            <person name="Zhang X."/>
            <person name="Hamilton M.C."/>
            <person name="Pernal S.F."/>
            <person name="Melathopoulos A.P."/>
            <person name="Yan X."/>
            <person name="Evans J.D."/>
        </authorList>
    </citation>
    <scope>NUCLEOTIDE SEQUENCE [LARGE SCALE GENOMIC DNA]</scope>
    <source>
        <strain evidence="3 4">BRL 01</strain>
    </source>
</reference>
<evidence type="ECO:0000313" key="3">
    <source>
        <dbReference type="EMBL" id="EQB60299.1"/>
    </source>
</evidence>
<proteinExistence type="inferred from homology"/>
<evidence type="ECO:0000256" key="1">
    <source>
        <dbReference type="ARBA" id="ARBA00006678"/>
    </source>
</evidence>
<keyword evidence="4" id="KW-1185">Reference proteome</keyword>
<name>T0L706_9MICR</name>
<keyword evidence="3" id="KW-0378">Hydrolase</keyword>
<dbReference type="PANTHER" id="PTHR11953:SF0">
    <property type="entry name" value="EXOSOME COMPLEX COMPONENT RRP41"/>
    <property type="match status" value="1"/>
</dbReference>
<dbReference type="Proteomes" id="UP000053780">
    <property type="component" value="Unassembled WGS sequence"/>
</dbReference>
<dbReference type="InterPro" id="IPR050080">
    <property type="entry name" value="RNase_PH"/>
</dbReference>
<dbReference type="SUPFAM" id="SSF55666">
    <property type="entry name" value="Ribonuclease PH domain 2-like"/>
    <property type="match status" value="1"/>
</dbReference>
<keyword evidence="3" id="KW-0269">Exonuclease</keyword>
<feature type="domain" description="Exoribonuclease phosphorolytic" evidence="2">
    <location>
        <begin position="16"/>
        <end position="118"/>
    </location>
</feature>
<dbReference type="Gene3D" id="3.30.230.70">
    <property type="entry name" value="GHMP Kinase, N-terminal domain"/>
    <property type="match status" value="1"/>
</dbReference>
<dbReference type="OrthoDB" id="437922at2759"/>
<dbReference type="GO" id="GO:0034475">
    <property type="term" value="P:U4 snRNA 3'-end processing"/>
    <property type="evidence" value="ECO:0007669"/>
    <property type="project" value="TreeGrafter"/>
</dbReference>
<keyword evidence="3" id="KW-0540">Nuclease</keyword>
<dbReference type="GO" id="GO:0003723">
    <property type="term" value="F:RNA binding"/>
    <property type="evidence" value="ECO:0007669"/>
    <property type="project" value="TreeGrafter"/>
</dbReference>
<accession>T0L706</accession>
<dbReference type="GO" id="GO:0005730">
    <property type="term" value="C:nucleolus"/>
    <property type="evidence" value="ECO:0007669"/>
    <property type="project" value="TreeGrafter"/>
</dbReference>
<sequence>MFREDGRKKDEIKQIIIKNLNSYTYLKQGNTHVRVKSDGPKEGNKLNISMVFSKSSRQEQINEKRIFELETEIYNIFNNIILTDNNIDIEIEVIQEDGSLISTIVNCVTLNLCYIGVPLIDFPCSITYSRFQDLTLCEEQGRNFFINVVWLMNREKIVYFKSLGRVTQEVLQKINEEGFLGCKKIYQQLKSFLISI</sequence>